<gene>
    <name evidence="1" type="ORF">GAK29_03144</name>
</gene>
<evidence type="ECO:0000313" key="1">
    <source>
        <dbReference type="EMBL" id="KAF1022700.1"/>
    </source>
</evidence>
<protein>
    <submittedName>
        <fullName evidence="1">Uncharacterized protein</fullName>
    </submittedName>
</protein>
<dbReference type="Proteomes" id="UP000490535">
    <property type="component" value="Unassembled WGS sequence"/>
</dbReference>
<evidence type="ECO:0000313" key="2">
    <source>
        <dbReference type="Proteomes" id="UP000490535"/>
    </source>
</evidence>
<name>A0A833TW59_ACIBZ</name>
<accession>A0A833TW59</accession>
<sequence length="57" mass="6513">MGHLFLTNQPVVNDKGETVFEWVQAVDSEDKPIFDDVPVFDDNGNPVFDEVTYEPQQ</sequence>
<proteinExistence type="predicted"/>
<organism evidence="1 2">
    <name type="scientific">Acinetobacter bereziniae</name>
    <name type="common">Acinetobacter genomosp. 10</name>
    <dbReference type="NCBI Taxonomy" id="106648"/>
    <lineage>
        <taxon>Bacteria</taxon>
        <taxon>Pseudomonadati</taxon>
        <taxon>Pseudomonadota</taxon>
        <taxon>Gammaproteobacteria</taxon>
        <taxon>Moraxellales</taxon>
        <taxon>Moraxellaceae</taxon>
        <taxon>Acinetobacter</taxon>
    </lineage>
</organism>
<dbReference type="EMBL" id="WNDP01000088">
    <property type="protein sequence ID" value="KAF1022700.1"/>
    <property type="molecule type" value="Genomic_DNA"/>
</dbReference>
<comment type="caution">
    <text evidence="1">The sequence shown here is derived from an EMBL/GenBank/DDBJ whole genome shotgun (WGS) entry which is preliminary data.</text>
</comment>
<reference evidence="2" key="1">
    <citation type="journal article" date="2020" name="MBio">
        <title>Horizontal gene transfer to a defensive symbiont with a reduced genome amongst a multipartite beetle microbiome.</title>
        <authorList>
            <person name="Waterworth S.C."/>
            <person name="Florez L.V."/>
            <person name="Rees E.R."/>
            <person name="Hertweck C."/>
            <person name="Kaltenpoth M."/>
            <person name="Kwan J.C."/>
        </authorList>
    </citation>
    <scope>NUCLEOTIDE SEQUENCE [LARGE SCALE GENOMIC DNA]</scope>
</reference>
<dbReference type="AlphaFoldDB" id="A0A833TW59"/>